<feature type="domain" description="Glycosyltransferase 2-like" evidence="1">
    <location>
        <begin position="4"/>
        <end position="175"/>
    </location>
</feature>
<organism evidence="2 3">
    <name type="scientific">Candidatus Ghiorseimicrobium undicola</name>
    <dbReference type="NCBI Taxonomy" id="1974746"/>
    <lineage>
        <taxon>Bacteria</taxon>
        <taxon>Pseudomonadati</taxon>
        <taxon>Candidatus Omnitrophota</taxon>
        <taxon>Candidatus Ghiorseimicrobium</taxon>
    </lineage>
</organism>
<evidence type="ECO:0000259" key="1">
    <source>
        <dbReference type="Pfam" id="PF00535"/>
    </source>
</evidence>
<evidence type="ECO:0000313" key="3">
    <source>
        <dbReference type="Proteomes" id="UP000229641"/>
    </source>
</evidence>
<dbReference type="PANTHER" id="PTHR48090:SF7">
    <property type="entry name" value="RFBJ PROTEIN"/>
    <property type="match status" value="1"/>
</dbReference>
<accession>A0A2H0LZ29</accession>
<dbReference type="SUPFAM" id="SSF53448">
    <property type="entry name" value="Nucleotide-diphospho-sugar transferases"/>
    <property type="match status" value="1"/>
</dbReference>
<dbReference type="EMBL" id="PCWA01000030">
    <property type="protein sequence ID" value="PIQ89632.1"/>
    <property type="molecule type" value="Genomic_DNA"/>
</dbReference>
<dbReference type="InterPro" id="IPR029044">
    <property type="entry name" value="Nucleotide-diphossugar_trans"/>
</dbReference>
<evidence type="ECO:0000313" key="2">
    <source>
        <dbReference type="EMBL" id="PIQ89632.1"/>
    </source>
</evidence>
<dbReference type="InterPro" id="IPR050256">
    <property type="entry name" value="Glycosyltransferase_2"/>
</dbReference>
<dbReference type="Proteomes" id="UP000229641">
    <property type="component" value="Unassembled WGS sequence"/>
</dbReference>
<dbReference type="AlphaFoldDB" id="A0A2H0LZ29"/>
<proteinExistence type="predicted"/>
<dbReference type="Gene3D" id="3.90.550.10">
    <property type="entry name" value="Spore Coat Polysaccharide Biosynthesis Protein SpsA, Chain A"/>
    <property type="match status" value="1"/>
</dbReference>
<comment type="caution">
    <text evidence="2">The sequence shown here is derived from an EMBL/GenBank/DDBJ whole genome shotgun (WGS) entry which is preliminary data.</text>
</comment>
<sequence>MIIFVIPAYNEADNIRSLLTKTDRKMRDENLAYKIIIINDGSTDGTVKVVESFQARIPVKIYSHYPNKGVGEAFRAGFRHALEESSDNDIIITKEADNTSDLNIAAKLVEKIGQGYDLALASCYAKEGRVLGTTFYRLILSRTANFILKLFIPIKNVNTFSSFYRAYRAKSLRDLQHVYQDKLIEQGGFECMVELLMKFARDNRFKIAEVPMILNGHVREGKSKMKVIKTIKGFLKVIYKERIAYEFKRLFRHPAYNSGK</sequence>
<dbReference type="InterPro" id="IPR001173">
    <property type="entry name" value="Glyco_trans_2-like"/>
</dbReference>
<dbReference type="PANTHER" id="PTHR48090">
    <property type="entry name" value="UNDECAPRENYL-PHOSPHATE 4-DEOXY-4-FORMAMIDO-L-ARABINOSE TRANSFERASE-RELATED"/>
    <property type="match status" value="1"/>
</dbReference>
<gene>
    <name evidence="2" type="ORF">COV72_02120</name>
</gene>
<dbReference type="Pfam" id="PF00535">
    <property type="entry name" value="Glycos_transf_2"/>
    <property type="match status" value="1"/>
</dbReference>
<protein>
    <recommendedName>
        <fullName evidence="1">Glycosyltransferase 2-like domain-containing protein</fullName>
    </recommendedName>
</protein>
<dbReference type="CDD" id="cd04179">
    <property type="entry name" value="DPM_DPG-synthase_like"/>
    <property type="match status" value="1"/>
</dbReference>
<name>A0A2H0LZ29_9BACT</name>
<reference evidence="2 3" key="1">
    <citation type="submission" date="2017-09" db="EMBL/GenBank/DDBJ databases">
        <title>Depth-based differentiation of microbial function through sediment-hosted aquifers and enrichment of novel symbionts in the deep terrestrial subsurface.</title>
        <authorList>
            <person name="Probst A.J."/>
            <person name="Ladd B."/>
            <person name="Jarett J.K."/>
            <person name="Geller-Mcgrath D.E."/>
            <person name="Sieber C.M."/>
            <person name="Emerson J.B."/>
            <person name="Anantharaman K."/>
            <person name="Thomas B.C."/>
            <person name="Malmstrom R."/>
            <person name="Stieglmeier M."/>
            <person name="Klingl A."/>
            <person name="Woyke T."/>
            <person name="Ryan C.M."/>
            <person name="Banfield J.F."/>
        </authorList>
    </citation>
    <scope>NUCLEOTIDE SEQUENCE [LARGE SCALE GENOMIC DNA]</scope>
    <source>
        <strain evidence="2">CG11_big_fil_rev_8_21_14_0_20_42_13</strain>
    </source>
</reference>